<evidence type="ECO:0000256" key="5">
    <source>
        <dbReference type="ARBA" id="ARBA00023136"/>
    </source>
</evidence>
<evidence type="ECO:0000256" key="3">
    <source>
        <dbReference type="ARBA" id="ARBA00022692"/>
    </source>
</evidence>
<dbReference type="InterPro" id="IPR001727">
    <property type="entry name" value="GDT1-like"/>
</dbReference>
<feature type="transmembrane region" description="Helical" evidence="6">
    <location>
        <begin position="37"/>
        <end position="64"/>
    </location>
</feature>
<reference evidence="7" key="1">
    <citation type="submission" date="2022-06" db="EMBL/GenBank/DDBJ databases">
        <title>Sphingomonas sp. nov. isolated from rhizosphere soil of tomato.</title>
        <authorList>
            <person name="Dong H."/>
            <person name="Gao R."/>
        </authorList>
    </citation>
    <scope>NUCLEOTIDE SEQUENCE</scope>
    <source>
        <strain evidence="7">MMSM24</strain>
    </source>
</reference>
<sequence>MDALMAGLVLGALCVAGDRTPWLAAILADRYRAARGLVIAAAALAFLGNYMLGALGGILVAPLLSPEARGLLLALSLILAGLGVSWRQKAPDRLTGWRLGPFGTSALGLAIMIFGDRMQLVAAALAARTPLPWLAAAGATLGALAVVVPAIVIGEARWMALPRRLICIASAAILTLSGVIIGLRSIALI</sequence>
<evidence type="ECO:0000256" key="4">
    <source>
        <dbReference type="ARBA" id="ARBA00022989"/>
    </source>
</evidence>
<evidence type="ECO:0000256" key="1">
    <source>
        <dbReference type="ARBA" id="ARBA00004141"/>
    </source>
</evidence>
<organism evidence="7 8">
    <name type="scientific">Sphingomonas lycopersici</name>
    <dbReference type="NCBI Taxonomy" id="2951807"/>
    <lineage>
        <taxon>Bacteria</taxon>
        <taxon>Pseudomonadati</taxon>
        <taxon>Pseudomonadota</taxon>
        <taxon>Alphaproteobacteria</taxon>
        <taxon>Sphingomonadales</taxon>
        <taxon>Sphingomonadaceae</taxon>
        <taxon>Sphingomonas</taxon>
    </lineage>
</organism>
<feature type="transmembrane region" description="Helical" evidence="6">
    <location>
        <begin position="165"/>
        <end position="187"/>
    </location>
</feature>
<dbReference type="GO" id="GO:0046873">
    <property type="term" value="F:metal ion transmembrane transporter activity"/>
    <property type="evidence" value="ECO:0007669"/>
    <property type="project" value="InterPro"/>
</dbReference>
<dbReference type="Proteomes" id="UP001165565">
    <property type="component" value="Unassembled WGS sequence"/>
</dbReference>
<feature type="transmembrane region" description="Helical" evidence="6">
    <location>
        <begin position="133"/>
        <end position="153"/>
    </location>
</feature>
<protein>
    <recommendedName>
        <fullName evidence="6">GDT1 family protein</fullName>
    </recommendedName>
</protein>
<evidence type="ECO:0000256" key="2">
    <source>
        <dbReference type="ARBA" id="ARBA00009190"/>
    </source>
</evidence>
<name>A0AA41ZBM2_9SPHN</name>
<keyword evidence="4 6" id="KW-1133">Transmembrane helix</keyword>
<proteinExistence type="inferred from homology"/>
<dbReference type="GO" id="GO:0016020">
    <property type="term" value="C:membrane"/>
    <property type="evidence" value="ECO:0007669"/>
    <property type="project" value="UniProtKB-SubCell"/>
</dbReference>
<dbReference type="AlphaFoldDB" id="A0AA41ZBM2"/>
<gene>
    <name evidence="7" type="ORF">NEE01_19935</name>
</gene>
<keyword evidence="5 6" id="KW-0472">Membrane</keyword>
<comment type="similarity">
    <text evidence="2 6">Belongs to the GDT1 family.</text>
</comment>
<evidence type="ECO:0000256" key="6">
    <source>
        <dbReference type="RuleBase" id="RU365102"/>
    </source>
</evidence>
<evidence type="ECO:0000313" key="8">
    <source>
        <dbReference type="Proteomes" id="UP001165565"/>
    </source>
</evidence>
<keyword evidence="8" id="KW-1185">Reference proteome</keyword>
<keyword evidence="3 6" id="KW-0812">Transmembrane</keyword>
<dbReference type="EMBL" id="JANFAV010000018">
    <property type="protein sequence ID" value="MCW6537055.1"/>
    <property type="molecule type" value="Genomic_DNA"/>
</dbReference>
<feature type="transmembrane region" description="Helical" evidence="6">
    <location>
        <begin position="70"/>
        <end position="86"/>
    </location>
</feature>
<evidence type="ECO:0000313" key="7">
    <source>
        <dbReference type="EMBL" id="MCW6537055.1"/>
    </source>
</evidence>
<dbReference type="Pfam" id="PF01169">
    <property type="entry name" value="GDT1"/>
    <property type="match status" value="1"/>
</dbReference>
<dbReference type="RefSeq" id="WP_179512517.1">
    <property type="nucleotide sequence ID" value="NZ_JANFAV010000018.1"/>
</dbReference>
<feature type="transmembrane region" description="Helical" evidence="6">
    <location>
        <begin position="6"/>
        <end position="25"/>
    </location>
</feature>
<comment type="subcellular location">
    <subcellularLocation>
        <location evidence="1 6">Membrane</location>
        <topology evidence="1 6">Multi-pass membrane protein</topology>
    </subcellularLocation>
</comment>
<comment type="caution">
    <text evidence="7">The sequence shown here is derived from an EMBL/GenBank/DDBJ whole genome shotgun (WGS) entry which is preliminary data.</text>
</comment>
<accession>A0AA41ZBM2</accession>